<dbReference type="EMBL" id="DQ912250">
    <property type="protein sequence ID" value="ABK27979.1"/>
    <property type="molecule type" value="Genomic_DNA"/>
</dbReference>
<dbReference type="PANTHER" id="PTHR31710">
    <property type="entry name" value="GB|AAF16529.1-RELATED"/>
    <property type="match status" value="1"/>
</dbReference>
<reference evidence="2" key="1">
    <citation type="submission" date="2006-08" db="EMBL/GenBank/DDBJ databases">
        <title>Simultaneous high-throughput recombinational cloning of open reading frames in closed and open configurations.</title>
        <authorList>
            <person name="Underwood B.A."/>
            <person name="Vanderhaeghen R."/>
            <person name="Whitford R."/>
            <person name="Town C.D."/>
            <person name="Hilson P."/>
        </authorList>
    </citation>
    <scope>NUCLEOTIDE SEQUENCE</scope>
</reference>
<keyword evidence="1" id="KW-0732">Signal</keyword>
<feature type="signal peptide" evidence="1">
    <location>
        <begin position="1"/>
        <end position="26"/>
    </location>
</feature>
<protein>
    <recommendedName>
        <fullName evidence="3">Plant thionin family protein</fullName>
    </recommendedName>
</protein>
<evidence type="ECO:0008006" key="3">
    <source>
        <dbReference type="Google" id="ProtNLM"/>
    </source>
</evidence>
<feature type="chain" id="PRO_5002627231" description="Plant thionin family protein" evidence="1">
    <location>
        <begin position="27"/>
        <end position="93"/>
    </location>
</feature>
<evidence type="ECO:0000256" key="1">
    <source>
        <dbReference type="SAM" id="SignalP"/>
    </source>
</evidence>
<name>A0MJV1_ARATH</name>
<proteinExistence type="predicted"/>
<dbReference type="AlphaFoldDB" id="A0MJV1"/>
<dbReference type="PANTHER" id="PTHR31710:SF38">
    <property type="entry name" value="GB|AAF16529.1-RELATED"/>
    <property type="match status" value="1"/>
</dbReference>
<evidence type="ECO:0000313" key="2">
    <source>
        <dbReference type="EMBL" id="ABK27979.1"/>
    </source>
</evidence>
<sequence length="93" mass="10328">MGIQTCSVLIIVAILTMMFSAHIAQSNSITMCVKHCAQNECLKAAKKPTPEICDEACKKICNNQLFGDEKWFVPAPKGSSRICRWAPEYCQFG</sequence>
<feature type="non-terminal residue" evidence="2">
    <location>
        <position position="93"/>
    </location>
</feature>
<organism evidence="2">
    <name type="scientific">Arabidopsis thaliana</name>
    <name type="common">Mouse-ear cress</name>
    <dbReference type="NCBI Taxonomy" id="3702"/>
    <lineage>
        <taxon>Eukaryota</taxon>
        <taxon>Viridiplantae</taxon>
        <taxon>Streptophyta</taxon>
        <taxon>Embryophyta</taxon>
        <taxon>Tracheophyta</taxon>
        <taxon>Spermatophyta</taxon>
        <taxon>Magnoliopsida</taxon>
        <taxon>eudicotyledons</taxon>
        <taxon>Gunneridae</taxon>
        <taxon>Pentapetalae</taxon>
        <taxon>rosids</taxon>
        <taxon>malvids</taxon>
        <taxon>Brassicales</taxon>
        <taxon>Brassicaceae</taxon>
        <taxon>Camelineae</taxon>
        <taxon>Arabidopsis</taxon>
    </lineage>
</organism>
<reference evidence="2" key="2">
    <citation type="submission" date="2006-08" db="EMBL/GenBank/DDBJ databases">
        <title>Small cysteine-rich peptides resembling antimicrobial peptides have been under-predicted in plants.</title>
        <authorList>
            <person name="Silverstein K.A.T."/>
            <person name="Moskal W.A. Jr"/>
            <person name="Wu H.C."/>
            <person name="Underwood B.A."/>
            <person name="Graham M.A."/>
            <person name="Town C.D."/>
            <person name="VandenBosch K.A."/>
        </authorList>
    </citation>
    <scope>NUCLEOTIDE SEQUENCE</scope>
</reference>
<accession>A0MJV1</accession>